<reference evidence="10" key="1">
    <citation type="submission" date="2025-08" db="UniProtKB">
        <authorList>
            <consortium name="Ensembl"/>
        </authorList>
    </citation>
    <scope>IDENTIFICATION</scope>
</reference>
<keyword evidence="11" id="KW-1185">Reference proteome</keyword>
<sequence>MERSNMAAKGSRNLNQGAIEKVVNRWLVDYYFSLAVEFFRNHQRDDFCAIRELLDALLRRPLESVDGFPIKIRLLQFLSRIYEGEKLDMEFDPDGSKSPLELALNLLESLRTCVQVPQKDFDHATTLVKEMIIGLFIKNKRFDKAKEALHLYFPVPDNNKRIAFKSLICQKSNTHEVIDQISFPQFKEEILDFCLKLFPFNVPFLHKAAKSLLEQRSDVVVEPSPCSSPQISYIQPRSRKCQFIQKIRLEVAYKAMAEDSEEAFSDLEEEVEVEAQERTCVSLQPPVDPRRDADQWSEQKEQIERNSCSPMEADQPPQTDAAHQAQTGSLSKTSYTVARLVVEPDSLPSSQCTTAPEELETKTWTELPPQTPAPSHTELTDLQCPITDKEVVLPTRTQPRRSSKTVGRVLASFAETSSDSEDSPPPTNGSTELDDELQDQSNKSLSKKSIKSRASSEEAFEQQERLNLSKTPMKRSSKKPSRRSPQHEPSSVEDICVSDPSLDSSPCVSSHRPVPQKSSTPHKEAQSEAGHDPEGTSPASASKRKSLRVEQAKDATEEKEMWIDEDSFFPTHHKRGSNESSLSNPGHRKRRWTEAESEKLKEGVKKYGEGNWSKIRSFYRFNDRSNVNLKDRWRTMKKLKLV</sequence>
<dbReference type="Pfam" id="PF00249">
    <property type="entry name" value="Myb_DNA-binding"/>
    <property type="match status" value="1"/>
</dbReference>
<feature type="domain" description="Myb-like" evidence="8">
    <location>
        <begin position="584"/>
        <end position="637"/>
    </location>
</feature>
<dbReference type="InterPro" id="IPR036507">
    <property type="entry name" value="Telomere_rpt-bd_fac_dimer_sf"/>
</dbReference>
<dbReference type="Proteomes" id="UP000265000">
    <property type="component" value="Unplaced"/>
</dbReference>
<dbReference type="GO" id="GO:0032210">
    <property type="term" value="P:regulation of telomere maintenance via telomerase"/>
    <property type="evidence" value="ECO:0007669"/>
    <property type="project" value="TreeGrafter"/>
</dbReference>
<dbReference type="Gene3D" id="1.25.40.210">
    <property type="entry name" value="Telomere repeat-binding factor, dimerisation domain"/>
    <property type="match status" value="1"/>
</dbReference>
<dbReference type="GO" id="GO:0003720">
    <property type="term" value="F:telomerase activity"/>
    <property type="evidence" value="ECO:0007669"/>
    <property type="project" value="TreeGrafter"/>
</dbReference>
<accession>A0A3Q2P5T6</accession>
<evidence type="ECO:0000256" key="4">
    <source>
        <dbReference type="ARBA" id="ARBA00023125"/>
    </source>
</evidence>
<dbReference type="GO" id="GO:0070198">
    <property type="term" value="P:protein localization to chromosome, telomeric region"/>
    <property type="evidence" value="ECO:0007669"/>
    <property type="project" value="TreeGrafter"/>
</dbReference>
<dbReference type="GO" id="GO:0031848">
    <property type="term" value="P:protection from non-homologous end joining at telomere"/>
    <property type="evidence" value="ECO:0007669"/>
    <property type="project" value="InterPro"/>
</dbReference>
<dbReference type="Gene3D" id="1.10.10.60">
    <property type="entry name" value="Homeodomain-like"/>
    <property type="match status" value="1"/>
</dbReference>
<dbReference type="InterPro" id="IPR009057">
    <property type="entry name" value="Homeodomain-like_sf"/>
</dbReference>
<dbReference type="PANTHER" id="PTHR46833:SF1">
    <property type="entry name" value="TELOMERIC REPEAT-BINDING FACTOR 2"/>
    <property type="match status" value="1"/>
</dbReference>
<evidence type="ECO:0000256" key="6">
    <source>
        <dbReference type="ARBA" id="ARBA00023306"/>
    </source>
</evidence>
<keyword evidence="4" id="KW-0238">DNA-binding</keyword>
<comment type="subcellular location">
    <subcellularLocation>
        <location evidence="1">Chromosome</location>
        <location evidence="1">Telomere</location>
    </subcellularLocation>
</comment>
<feature type="compositionally biased region" description="Basic residues" evidence="7">
    <location>
        <begin position="472"/>
        <end position="484"/>
    </location>
</feature>
<dbReference type="AlphaFoldDB" id="A0A3Q2P5T6"/>
<dbReference type="GO" id="GO:0031627">
    <property type="term" value="P:telomeric loop formation"/>
    <property type="evidence" value="ECO:0007669"/>
    <property type="project" value="TreeGrafter"/>
</dbReference>
<dbReference type="GO" id="GO:0032208">
    <property type="term" value="P:negative regulation of telomere maintenance via recombination"/>
    <property type="evidence" value="ECO:0007669"/>
    <property type="project" value="TreeGrafter"/>
</dbReference>
<dbReference type="InterPro" id="IPR030657">
    <property type="entry name" value="TERF2"/>
</dbReference>
<dbReference type="STRING" id="8078.ENSFHEP00000007614"/>
<feature type="compositionally biased region" description="Basic and acidic residues" evidence="7">
    <location>
        <begin position="521"/>
        <end position="534"/>
    </location>
</feature>
<keyword evidence="5" id="KW-0539">Nucleus</keyword>
<evidence type="ECO:0000256" key="2">
    <source>
        <dbReference type="ARBA" id="ARBA00022454"/>
    </source>
</evidence>
<feature type="region of interest" description="Disordered" evidence="7">
    <location>
        <begin position="346"/>
        <end position="599"/>
    </location>
</feature>
<feature type="region of interest" description="Disordered" evidence="7">
    <location>
        <begin position="275"/>
        <end position="330"/>
    </location>
</feature>
<dbReference type="SUPFAM" id="SSF63600">
    <property type="entry name" value="Telomeric repeat binding factor (TRF) dimerisation domain"/>
    <property type="match status" value="1"/>
</dbReference>
<dbReference type="InterPro" id="IPR001005">
    <property type="entry name" value="SANT/Myb"/>
</dbReference>
<evidence type="ECO:0000313" key="10">
    <source>
        <dbReference type="Ensembl" id="ENSFHEP00000007614.1"/>
    </source>
</evidence>
<evidence type="ECO:0000259" key="9">
    <source>
        <dbReference type="PROSITE" id="PS51294"/>
    </source>
</evidence>
<dbReference type="OrthoDB" id="608866at2759"/>
<dbReference type="PANTHER" id="PTHR46833">
    <property type="entry name" value="TELOMERIC REPEAT-BINDING FACTOR 2 TERF2"/>
    <property type="match status" value="1"/>
</dbReference>
<dbReference type="GO" id="GO:1905839">
    <property type="term" value="P:negative regulation of telomeric D-loop disassembly"/>
    <property type="evidence" value="ECO:0007669"/>
    <property type="project" value="TreeGrafter"/>
</dbReference>
<name>A0A3Q2P5T6_FUNHE</name>
<dbReference type="PROSITE" id="PS50090">
    <property type="entry name" value="MYB_LIKE"/>
    <property type="match status" value="1"/>
</dbReference>
<protein>
    <submittedName>
        <fullName evidence="10">Telomeric repeat binding factor 2</fullName>
    </submittedName>
</protein>
<dbReference type="InterPro" id="IPR017930">
    <property type="entry name" value="Myb_dom"/>
</dbReference>
<dbReference type="GO" id="GO:0070187">
    <property type="term" value="C:shelterin complex"/>
    <property type="evidence" value="ECO:0007669"/>
    <property type="project" value="TreeGrafter"/>
</dbReference>
<evidence type="ECO:0000313" key="11">
    <source>
        <dbReference type="Proteomes" id="UP000265000"/>
    </source>
</evidence>
<evidence type="ECO:0000256" key="5">
    <source>
        <dbReference type="ARBA" id="ARBA00023242"/>
    </source>
</evidence>
<keyword evidence="3" id="KW-0779">Telomere</keyword>
<proteinExistence type="predicted"/>
<dbReference type="CDD" id="cd11660">
    <property type="entry name" value="SANT_TRF"/>
    <property type="match status" value="1"/>
</dbReference>
<dbReference type="SUPFAM" id="SSF46689">
    <property type="entry name" value="Homeodomain-like"/>
    <property type="match status" value="1"/>
</dbReference>
<dbReference type="GO" id="GO:0005654">
    <property type="term" value="C:nucleoplasm"/>
    <property type="evidence" value="ECO:0007669"/>
    <property type="project" value="UniProtKB-ARBA"/>
</dbReference>
<organism evidence="10 11">
    <name type="scientific">Fundulus heteroclitus</name>
    <name type="common">Killifish</name>
    <name type="synonym">Mummichog</name>
    <dbReference type="NCBI Taxonomy" id="8078"/>
    <lineage>
        <taxon>Eukaryota</taxon>
        <taxon>Metazoa</taxon>
        <taxon>Chordata</taxon>
        <taxon>Craniata</taxon>
        <taxon>Vertebrata</taxon>
        <taxon>Euteleostomi</taxon>
        <taxon>Actinopterygii</taxon>
        <taxon>Neopterygii</taxon>
        <taxon>Teleostei</taxon>
        <taxon>Neoteleostei</taxon>
        <taxon>Acanthomorphata</taxon>
        <taxon>Ovalentaria</taxon>
        <taxon>Atherinomorphae</taxon>
        <taxon>Cyprinodontiformes</taxon>
        <taxon>Fundulidae</taxon>
        <taxon>Fundulus</taxon>
    </lineage>
</organism>
<reference evidence="10" key="2">
    <citation type="submission" date="2025-09" db="UniProtKB">
        <authorList>
            <consortium name="Ensembl"/>
        </authorList>
    </citation>
    <scope>IDENTIFICATION</scope>
</reference>
<feature type="compositionally biased region" description="Basic and acidic residues" evidence="7">
    <location>
        <begin position="547"/>
        <end position="562"/>
    </location>
</feature>
<dbReference type="GO" id="GO:0003691">
    <property type="term" value="F:double-stranded telomeric DNA binding"/>
    <property type="evidence" value="ECO:0007669"/>
    <property type="project" value="TreeGrafter"/>
</dbReference>
<feature type="compositionally biased region" description="Basic and acidic residues" evidence="7">
    <location>
        <begin position="288"/>
        <end position="304"/>
    </location>
</feature>
<dbReference type="SMART" id="SM00717">
    <property type="entry name" value="SANT"/>
    <property type="match status" value="1"/>
</dbReference>
<keyword evidence="6" id="KW-0131">Cell cycle</keyword>
<evidence type="ECO:0000256" key="3">
    <source>
        <dbReference type="ARBA" id="ARBA00022895"/>
    </source>
</evidence>
<dbReference type="GO" id="GO:0098505">
    <property type="term" value="F:G-rich strand telomeric DNA binding"/>
    <property type="evidence" value="ECO:0007669"/>
    <property type="project" value="TreeGrafter"/>
</dbReference>
<feature type="domain" description="HTH myb-type" evidence="9">
    <location>
        <begin position="584"/>
        <end position="641"/>
    </location>
</feature>
<dbReference type="Ensembl" id="ENSFHET00000003529.1">
    <property type="protein sequence ID" value="ENSFHEP00000007614.1"/>
    <property type="gene ID" value="ENSFHEG00000008728.1"/>
</dbReference>
<dbReference type="GeneID" id="105930004"/>
<evidence type="ECO:0000256" key="7">
    <source>
        <dbReference type="SAM" id="MobiDB-lite"/>
    </source>
</evidence>
<dbReference type="FunFam" id="1.10.10.60:FF:000129">
    <property type="entry name" value="Telomeric repeat-binding factor 2"/>
    <property type="match status" value="1"/>
</dbReference>
<dbReference type="GO" id="GO:0061820">
    <property type="term" value="P:telomeric D-loop disassembly"/>
    <property type="evidence" value="ECO:0007669"/>
    <property type="project" value="TreeGrafter"/>
</dbReference>
<dbReference type="CTD" id="192316"/>
<dbReference type="PROSITE" id="PS51294">
    <property type="entry name" value="HTH_MYB"/>
    <property type="match status" value="1"/>
</dbReference>
<keyword evidence="2" id="KW-0158">Chromosome</keyword>
<evidence type="ECO:0000259" key="8">
    <source>
        <dbReference type="PROSITE" id="PS50090"/>
    </source>
</evidence>
<dbReference type="GeneTree" id="ENSGT00940000158316"/>
<evidence type="ECO:0000256" key="1">
    <source>
        <dbReference type="ARBA" id="ARBA00004574"/>
    </source>
</evidence>